<dbReference type="Proteomes" id="UP000243904">
    <property type="component" value="Chromosome I"/>
</dbReference>
<evidence type="ECO:0000313" key="2">
    <source>
        <dbReference type="Proteomes" id="UP000243904"/>
    </source>
</evidence>
<gene>
    <name evidence="1" type="ORF">SAMN05444158_4024</name>
</gene>
<name>A0A1H1WUP0_9BRAD</name>
<reference evidence="2" key="1">
    <citation type="submission" date="2016-10" db="EMBL/GenBank/DDBJ databases">
        <authorList>
            <person name="Varghese N."/>
            <person name="Submissions S."/>
        </authorList>
    </citation>
    <scope>NUCLEOTIDE SEQUENCE [LARGE SCALE GENOMIC DNA]</scope>
    <source>
        <strain evidence="2">GAS369</strain>
    </source>
</reference>
<dbReference type="RefSeq" id="WP_146688520.1">
    <property type="nucleotide sequence ID" value="NZ_LT629750.1"/>
</dbReference>
<sequence length="247" mass="26757">MALLSPPAIDYGDRLRAGVLIPSGNSVAEPELRAMLPFGSSMLVTRLPLLGSSRTELIGMMDQLEAASKLLADAKVDVIVFHCTAVSTFAPDLAQGIRERIERATAIRSFTTADAILNALTQLGAKRVSLLTPYIDEVHAREAAFLQTNGFVVEGGANLGINTNTEMASLRPEAILDWAKENSHRSADVCFLSCTAIKSASIIEQLERALDMPVITSNQSMAWHLIRSSQISDDVKDFGRLFRNTAV</sequence>
<organism evidence="1 2">
    <name type="scientific">Bradyrhizobium canariense</name>
    <dbReference type="NCBI Taxonomy" id="255045"/>
    <lineage>
        <taxon>Bacteria</taxon>
        <taxon>Pseudomonadati</taxon>
        <taxon>Pseudomonadota</taxon>
        <taxon>Alphaproteobacteria</taxon>
        <taxon>Hyphomicrobiales</taxon>
        <taxon>Nitrobacteraceae</taxon>
        <taxon>Bradyrhizobium</taxon>
    </lineage>
</organism>
<dbReference type="Pfam" id="PF17645">
    <property type="entry name" value="Amdase"/>
    <property type="match status" value="1"/>
</dbReference>
<dbReference type="InterPro" id="IPR026286">
    <property type="entry name" value="MaiA/AMDase"/>
</dbReference>
<dbReference type="Gene3D" id="3.40.50.12500">
    <property type="match status" value="1"/>
</dbReference>
<dbReference type="PIRSF" id="PIRSF015736">
    <property type="entry name" value="MI"/>
    <property type="match status" value="1"/>
</dbReference>
<dbReference type="InterPro" id="IPR053714">
    <property type="entry name" value="Iso_Racemase_Enz_sf"/>
</dbReference>
<evidence type="ECO:0000313" key="1">
    <source>
        <dbReference type="EMBL" id="SDT00867.1"/>
    </source>
</evidence>
<protein>
    <submittedName>
        <fullName evidence="1">Maleate isomerase</fullName>
    </submittedName>
</protein>
<keyword evidence="1" id="KW-0413">Isomerase</keyword>
<proteinExistence type="predicted"/>
<dbReference type="PANTHER" id="PTHR40267:SF1">
    <property type="entry name" value="BLR3294 PROTEIN"/>
    <property type="match status" value="1"/>
</dbReference>
<dbReference type="EMBL" id="LT629750">
    <property type="protein sequence ID" value="SDT00867.1"/>
    <property type="molecule type" value="Genomic_DNA"/>
</dbReference>
<accession>A0A1H1WUP0</accession>
<dbReference type="GO" id="GO:0016853">
    <property type="term" value="F:isomerase activity"/>
    <property type="evidence" value="ECO:0007669"/>
    <property type="project" value="UniProtKB-KW"/>
</dbReference>
<keyword evidence="2" id="KW-1185">Reference proteome</keyword>
<dbReference type="AlphaFoldDB" id="A0A1H1WUP0"/>
<dbReference type="PANTHER" id="PTHR40267">
    <property type="entry name" value="BLR3294 PROTEIN"/>
    <property type="match status" value="1"/>
</dbReference>